<dbReference type="GO" id="GO:0005739">
    <property type="term" value="C:mitochondrion"/>
    <property type="evidence" value="ECO:0007669"/>
    <property type="project" value="UniProtKB-SubCell"/>
</dbReference>
<evidence type="ECO:0000313" key="7">
    <source>
        <dbReference type="EMBL" id="QDS77722.1"/>
    </source>
</evidence>
<organism evidence="7 8">
    <name type="scientific">Venturia effusa</name>
    <dbReference type="NCBI Taxonomy" id="50376"/>
    <lineage>
        <taxon>Eukaryota</taxon>
        <taxon>Fungi</taxon>
        <taxon>Dikarya</taxon>
        <taxon>Ascomycota</taxon>
        <taxon>Pezizomycotina</taxon>
        <taxon>Dothideomycetes</taxon>
        <taxon>Pleosporomycetidae</taxon>
        <taxon>Venturiales</taxon>
        <taxon>Venturiaceae</taxon>
        <taxon>Venturia</taxon>
    </lineage>
</organism>
<dbReference type="InterPro" id="IPR042272">
    <property type="entry name" value="ATP12_ATP_synth-F1-assembly_N"/>
</dbReference>
<dbReference type="AlphaFoldDB" id="A0A517LQ00"/>
<dbReference type="Proteomes" id="UP000316270">
    <property type="component" value="Chromosome 18"/>
</dbReference>
<feature type="region of interest" description="Disordered" evidence="6">
    <location>
        <begin position="49"/>
        <end position="76"/>
    </location>
</feature>
<feature type="compositionally biased region" description="Pro residues" evidence="6">
    <location>
        <begin position="54"/>
        <end position="69"/>
    </location>
</feature>
<dbReference type="InterPro" id="IPR023335">
    <property type="entry name" value="ATP12_ortho_dom_sf"/>
</dbReference>
<evidence type="ECO:0000256" key="2">
    <source>
        <dbReference type="ARBA" id="ARBA00008231"/>
    </source>
</evidence>
<dbReference type="Pfam" id="PF07542">
    <property type="entry name" value="ATP12"/>
    <property type="match status" value="1"/>
</dbReference>
<gene>
    <name evidence="7" type="ORF">FKW77_004280</name>
</gene>
<evidence type="ECO:0000256" key="1">
    <source>
        <dbReference type="ARBA" id="ARBA00004173"/>
    </source>
</evidence>
<evidence type="ECO:0000256" key="3">
    <source>
        <dbReference type="ARBA" id="ARBA00022946"/>
    </source>
</evidence>
<proteinExistence type="inferred from homology"/>
<comment type="similarity">
    <text evidence="2">Belongs to the ATP12 family.</text>
</comment>
<dbReference type="STRING" id="50376.A0A517LQ00"/>
<dbReference type="EMBL" id="CP042202">
    <property type="protein sequence ID" value="QDS77722.1"/>
    <property type="molecule type" value="Genomic_DNA"/>
</dbReference>
<evidence type="ECO:0000256" key="5">
    <source>
        <dbReference type="ARBA" id="ARBA00023186"/>
    </source>
</evidence>
<protein>
    <recommendedName>
        <fullName evidence="9">ATP synthase complex assembly protein atp12</fullName>
    </recommendedName>
</protein>
<dbReference type="GO" id="GO:0033615">
    <property type="term" value="P:mitochondrial proton-transporting ATP synthase complex assembly"/>
    <property type="evidence" value="ECO:0007669"/>
    <property type="project" value="TreeGrafter"/>
</dbReference>
<evidence type="ECO:0000256" key="4">
    <source>
        <dbReference type="ARBA" id="ARBA00023128"/>
    </source>
</evidence>
<dbReference type="OrthoDB" id="5322896at2759"/>
<keyword evidence="5" id="KW-0143">Chaperone</keyword>
<sequence length="384" mass="43053">MGTALRPAAGAMRRFAFALRHDHCPLSHTQPTTLAVAGRRRILHTSQSNAATPIPHPSAPGPPPAPPQPTRSELDERVARKRKQAELLERGRQLKPNPAKPSASLQKRFWKQVTVKDSPDGWQILLDTRPVRTSNKRVLNIPHNKHHLATAIALEWDLLVSAQQALKHYYIPLTSLVSRAIDIREADESGKTKIREDLVNMLMRYLSTDTLLCWAPERNIHDPVAVNFEREGESLRSKQISTATTIISHLTTRVWPGVEINPILDDESIVPAAQPQMTQEVIRSWIYEMPAFELAGLERGVLATKSLLVAARLLIEWSQEYAPLRKGSEGQEKFGIQHAAEAASLEVNWQTDMWGEVEDTHDVEKEDLRRQLGSVILLVHADGA</sequence>
<dbReference type="PANTHER" id="PTHR21013:SF10">
    <property type="entry name" value="ATP SYNTHASE MITOCHONDRIAL F1 COMPLEX ASSEMBLY FACTOR 2"/>
    <property type="match status" value="1"/>
</dbReference>
<evidence type="ECO:0008006" key="9">
    <source>
        <dbReference type="Google" id="ProtNLM"/>
    </source>
</evidence>
<dbReference type="SUPFAM" id="SSF160909">
    <property type="entry name" value="ATP12-like"/>
    <property type="match status" value="1"/>
</dbReference>
<dbReference type="InterPro" id="IPR011419">
    <property type="entry name" value="ATP12_ATP_synth-F1-assembly"/>
</dbReference>
<keyword evidence="8" id="KW-1185">Reference proteome</keyword>
<keyword evidence="3" id="KW-0809">Transit peptide</keyword>
<name>A0A517LQ00_9PEZI</name>
<reference evidence="7 8" key="1">
    <citation type="submission" date="2019-07" db="EMBL/GenBank/DDBJ databases">
        <title>Finished genome of Venturia effusa.</title>
        <authorList>
            <person name="Young C.A."/>
            <person name="Cox M.P."/>
            <person name="Ganley A.R.D."/>
            <person name="David W.J."/>
        </authorList>
    </citation>
    <scope>NUCLEOTIDE SEQUENCE [LARGE SCALE GENOMIC DNA]</scope>
    <source>
        <strain evidence="8">albino</strain>
    </source>
</reference>
<comment type="subcellular location">
    <subcellularLocation>
        <location evidence="1">Mitochondrion</location>
    </subcellularLocation>
</comment>
<accession>A0A517LQ00</accession>
<evidence type="ECO:0000313" key="8">
    <source>
        <dbReference type="Proteomes" id="UP000316270"/>
    </source>
</evidence>
<dbReference type="Gene3D" id="1.10.3580.10">
    <property type="entry name" value="ATP12 ATPase"/>
    <property type="match status" value="1"/>
</dbReference>
<evidence type="ECO:0000256" key="6">
    <source>
        <dbReference type="SAM" id="MobiDB-lite"/>
    </source>
</evidence>
<keyword evidence="4" id="KW-0496">Mitochondrion</keyword>
<dbReference type="Gene3D" id="3.30.2180.10">
    <property type="entry name" value="ATP12-like"/>
    <property type="match status" value="1"/>
</dbReference>
<dbReference type="PANTHER" id="PTHR21013">
    <property type="entry name" value="ATP SYNTHASE MITOCHONDRIAL F1 COMPLEX ASSEMBLY FACTOR 2/ATP12 PROTEIN, MITOCHONDRIAL PRECURSOR"/>
    <property type="match status" value="1"/>
</dbReference>